<evidence type="ECO:0000256" key="11">
    <source>
        <dbReference type="ARBA" id="ARBA00022998"/>
    </source>
</evidence>
<keyword evidence="8" id="KW-0067">ATP-binding</keyword>
<feature type="transmembrane region" description="Helical" evidence="18">
    <location>
        <begin position="117"/>
        <end position="134"/>
    </location>
</feature>
<dbReference type="GO" id="GO:0007168">
    <property type="term" value="P:receptor guanylyl cyclase signaling pathway"/>
    <property type="evidence" value="ECO:0007669"/>
    <property type="project" value="TreeGrafter"/>
</dbReference>
<keyword evidence="6" id="KW-0479">Metal-binding</keyword>
<sequence length="418" mass="46950">MAKLRGNILEKLKARFFKWFEIGTEGYDIGTRRRLIVTNVLITVIAVLSVLYAVIFFLFDPVEYIIPVLMMFSVAGLFLFTPFFHKLNPYVGSVYNLSIWLIYGMTLVYIFGSDSGIHYFFLGGATGAILIYNVSANPISIFSIIVQTSIFLSAEFFWPQSAHWLELPQIHQSILAFVNIVSVLMLQFCLVSYAFYQAHTAEALLEKEYQYSEQLLANMMPTSIAAQLKREPEKTIADGHEQATILFADIVGFTERASNQPPEKVVAFLNELFTKFDALATKHGLEKIKTLGDAFMVAGGMPSAQDDHCERVADMALEMLDIAKSMPENFGKKVQLRIGIHSGPVVAGVIGTKKPFYDVWGDTVNLAARLETNGHINRIQVTTSTKELLEHAFTFELRGQVEIKGKGKIDVWYLIGRK</sequence>
<dbReference type="GO" id="GO:0035556">
    <property type="term" value="P:intracellular signal transduction"/>
    <property type="evidence" value="ECO:0007669"/>
    <property type="project" value="InterPro"/>
</dbReference>
<dbReference type="SUPFAM" id="SSF55073">
    <property type="entry name" value="Nucleotide cyclase"/>
    <property type="match status" value="1"/>
</dbReference>
<evidence type="ECO:0000256" key="13">
    <source>
        <dbReference type="ARBA" id="ARBA00023239"/>
    </source>
</evidence>
<protein>
    <recommendedName>
        <fullName evidence="4">Adenylate cyclase</fullName>
        <ecNumber evidence="3">4.6.1.1</ecNumber>
    </recommendedName>
    <alternativeName>
        <fullName evidence="14">ATP pyrophosphate-lyase</fullName>
    </alternativeName>
    <alternativeName>
        <fullName evidence="15">Adenylyl cyclase</fullName>
    </alternativeName>
</protein>
<evidence type="ECO:0000256" key="6">
    <source>
        <dbReference type="ARBA" id="ARBA00022723"/>
    </source>
</evidence>
<dbReference type="FunFam" id="3.30.70.1230:FF:000033">
    <property type="entry name" value="Adenylate cyclase"/>
    <property type="match status" value="1"/>
</dbReference>
<dbReference type="InterPro" id="IPR001054">
    <property type="entry name" value="A/G_cyclase"/>
</dbReference>
<comment type="catalytic activity">
    <reaction evidence="1">
        <text>ATP = 3',5'-cyclic AMP + diphosphate</text>
        <dbReference type="Rhea" id="RHEA:15389"/>
        <dbReference type="ChEBI" id="CHEBI:30616"/>
        <dbReference type="ChEBI" id="CHEBI:33019"/>
        <dbReference type="ChEBI" id="CHEBI:58165"/>
        <dbReference type="EC" id="4.6.1.1"/>
    </reaction>
</comment>
<reference evidence="20 21" key="1">
    <citation type="submission" date="2016-08" db="EMBL/GenBank/DDBJ databases">
        <title>Draft genome of Amylibacter sp. strain 4G11.</title>
        <authorList>
            <person name="Wong S.-K."/>
            <person name="Hamasaki K."/>
            <person name="Yoshizawa S."/>
        </authorList>
    </citation>
    <scope>NUCLEOTIDE SEQUENCE [LARGE SCALE GENOMIC DNA]</scope>
    <source>
        <strain evidence="20 21">4G11</strain>
    </source>
</reference>
<keyword evidence="13 17" id="KW-0456">Lyase</keyword>
<feature type="transmembrane region" description="Helical" evidence="18">
    <location>
        <begin position="141"/>
        <end position="158"/>
    </location>
</feature>
<gene>
    <name evidence="20" type="ORF">BFP76_12540</name>
</gene>
<dbReference type="EMBL" id="MDGM01000007">
    <property type="protein sequence ID" value="PIB25826.1"/>
    <property type="molecule type" value="Genomic_DNA"/>
</dbReference>
<evidence type="ECO:0000259" key="19">
    <source>
        <dbReference type="PROSITE" id="PS50125"/>
    </source>
</evidence>
<evidence type="ECO:0000256" key="17">
    <source>
        <dbReference type="RuleBase" id="RU000405"/>
    </source>
</evidence>
<feature type="transmembrane region" description="Helical" evidence="18">
    <location>
        <begin position="90"/>
        <end position="111"/>
    </location>
</feature>
<evidence type="ECO:0000256" key="7">
    <source>
        <dbReference type="ARBA" id="ARBA00022741"/>
    </source>
</evidence>
<comment type="subunit">
    <text evidence="16">Homodimer. Can also exist as monomer.</text>
</comment>
<keyword evidence="11" id="KW-0115">cAMP biosynthesis</keyword>
<dbReference type="InterPro" id="IPR018297">
    <property type="entry name" value="A/G_cyclase_CS"/>
</dbReference>
<evidence type="ECO:0000256" key="9">
    <source>
        <dbReference type="ARBA" id="ARBA00022842"/>
    </source>
</evidence>
<evidence type="ECO:0000256" key="1">
    <source>
        <dbReference type="ARBA" id="ARBA00001593"/>
    </source>
</evidence>
<dbReference type="PROSITE" id="PS50125">
    <property type="entry name" value="GUANYLATE_CYCLASE_2"/>
    <property type="match status" value="1"/>
</dbReference>
<dbReference type="OrthoDB" id="315417at2"/>
<comment type="similarity">
    <text evidence="17">Belongs to the adenylyl cyclase class-4/guanylyl cyclase family.</text>
</comment>
<dbReference type="Pfam" id="PF00211">
    <property type="entry name" value="Guanylate_cyc"/>
    <property type="match status" value="1"/>
</dbReference>
<keyword evidence="12 18" id="KW-0472">Membrane</keyword>
<dbReference type="InterPro" id="IPR050401">
    <property type="entry name" value="Cyclic_nucleotide_synthase"/>
</dbReference>
<dbReference type="GO" id="GO:0046872">
    <property type="term" value="F:metal ion binding"/>
    <property type="evidence" value="ECO:0007669"/>
    <property type="project" value="UniProtKB-KW"/>
</dbReference>
<comment type="subcellular location">
    <subcellularLocation>
        <location evidence="2">Membrane</location>
    </subcellularLocation>
</comment>
<dbReference type="CDD" id="cd07302">
    <property type="entry name" value="CHD"/>
    <property type="match status" value="1"/>
</dbReference>
<dbReference type="SMART" id="SM00044">
    <property type="entry name" value="CYCc"/>
    <property type="match status" value="1"/>
</dbReference>
<evidence type="ECO:0000256" key="10">
    <source>
        <dbReference type="ARBA" id="ARBA00022989"/>
    </source>
</evidence>
<dbReference type="Pfam" id="PF20967">
    <property type="entry name" value="MASE7"/>
    <property type="match status" value="1"/>
</dbReference>
<evidence type="ECO:0000256" key="15">
    <source>
        <dbReference type="ARBA" id="ARBA00032637"/>
    </source>
</evidence>
<dbReference type="GO" id="GO:0006171">
    <property type="term" value="P:cAMP biosynthetic process"/>
    <property type="evidence" value="ECO:0007669"/>
    <property type="project" value="UniProtKB-KW"/>
</dbReference>
<dbReference type="InterPro" id="IPR048432">
    <property type="entry name" value="MASE7"/>
</dbReference>
<feature type="transmembrane region" description="Helical" evidence="18">
    <location>
        <begin position="35"/>
        <end position="58"/>
    </location>
</feature>
<dbReference type="Proteomes" id="UP000231516">
    <property type="component" value="Unassembled WGS sequence"/>
</dbReference>
<organism evidence="20 21">
    <name type="scientific">Paramylibacter kogurei</name>
    <dbReference type="NCBI Taxonomy" id="1889778"/>
    <lineage>
        <taxon>Bacteria</taxon>
        <taxon>Pseudomonadati</taxon>
        <taxon>Pseudomonadota</taxon>
        <taxon>Alphaproteobacteria</taxon>
        <taxon>Rhodobacterales</taxon>
        <taxon>Paracoccaceae</taxon>
        <taxon>Paramylibacter</taxon>
    </lineage>
</organism>
<evidence type="ECO:0000256" key="2">
    <source>
        <dbReference type="ARBA" id="ARBA00004370"/>
    </source>
</evidence>
<evidence type="ECO:0000256" key="18">
    <source>
        <dbReference type="SAM" id="Phobius"/>
    </source>
</evidence>
<evidence type="ECO:0000313" key="21">
    <source>
        <dbReference type="Proteomes" id="UP000231516"/>
    </source>
</evidence>
<proteinExistence type="inferred from homology"/>
<keyword evidence="7" id="KW-0547">Nucleotide-binding</keyword>
<evidence type="ECO:0000313" key="20">
    <source>
        <dbReference type="EMBL" id="PIB25826.1"/>
    </source>
</evidence>
<feature type="transmembrane region" description="Helical" evidence="18">
    <location>
        <begin position="64"/>
        <end position="83"/>
    </location>
</feature>
<dbReference type="GO" id="GO:0001653">
    <property type="term" value="F:peptide receptor activity"/>
    <property type="evidence" value="ECO:0007669"/>
    <property type="project" value="TreeGrafter"/>
</dbReference>
<evidence type="ECO:0000256" key="4">
    <source>
        <dbReference type="ARBA" id="ARBA00021420"/>
    </source>
</evidence>
<evidence type="ECO:0000256" key="12">
    <source>
        <dbReference type="ARBA" id="ARBA00023136"/>
    </source>
</evidence>
<name>A0A2G5K8H0_9RHOB</name>
<keyword evidence="10 18" id="KW-1133">Transmembrane helix</keyword>
<dbReference type="PROSITE" id="PS00452">
    <property type="entry name" value="GUANYLATE_CYCLASE_1"/>
    <property type="match status" value="1"/>
</dbReference>
<comment type="caution">
    <text evidence="20">The sequence shown here is derived from an EMBL/GenBank/DDBJ whole genome shotgun (WGS) entry which is preliminary data.</text>
</comment>
<evidence type="ECO:0000256" key="8">
    <source>
        <dbReference type="ARBA" id="ARBA00022840"/>
    </source>
</evidence>
<keyword evidence="5 18" id="KW-0812">Transmembrane</keyword>
<dbReference type="GO" id="GO:0005886">
    <property type="term" value="C:plasma membrane"/>
    <property type="evidence" value="ECO:0007669"/>
    <property type="project" value="TreeGrafter"/>
</dbReference>
<evidence type="ECO:0000256" key="14">
    <source>
        <dbReference type="ARBA" id="ARBA00032597"/>
    </source>
</evidence>
<dbReference type="PANTHER" id="PTHR11920:SF335">
    <property type="entry name" value="GUANYLATE CYCLASE"/>
    <property type="match status" value="1"/>
</dbReference>
<feature type="domain" description="Guanylate cyclase" evidence="19">
    <location>
        <begin position="244"/>
        <end position="371"/>
    </location>
</feature>
<dbReference type="GO" id="GO:0005524">
    <property type="term" value="F:ATP binding"/>
    <property type="evidence" value="ECO:0007669"/>
    <property type="project" value="UniProtKB-KW"/>
</dbReference>
<feature type="transmembrane region" description="Helical" evidence="18">
    <location>
        <begin position="170"/>
        <end position="196"/>
    </location>
</feature>
<dbReference type="EC" id="4.6.1.1" evidence="3"/>
<keyword evidence="9" id="KW-0460">Magnesium</keyword>
<evidence type="ECO:0000256" key="3">
    <source>
        <dbReference type="ARBA" id="ARBA00012201"/>
    </source>
</evidence>
<dbReference type="GO" id="GO:0004383">
    <property type="term" value="F:guanylate cyclase activity"/>
    <property type="evidence" value="ECO:0007669"/>
    <property type="project" value="TreeGrafter"/>
</dbReference>
<dbReference type="AlphaFoldDB" id="A0A2G5K8H0"/>
<evidence type="ECO:0000256" key="5">
    <source>
        <dbReference type="ARBA" id="ARBA00022692"/>
    </source>
</evidence>
<dbReference type="PANTHER" id="PTHR11920">
    <property type="entry name" value="GUANYLYL CYCLASE"/>
    <property type="match status" value="1"/>
</dbReference>
<keyword evidence="21" id="KW-1185">Reference proteome</keyword>
<dbReference type="InterPro" id="IPR029787">
    <property type="entry name" value="Nucleotide_cyclase"/>
</dbReference>
<dbReference type="GO" id="GO:0004016">
    <property type="term" value="F:adenylate cyclase activity"/>
    <property type="evidence" value="ECO:0007669"/>
    <property type="project" value="UniProtKB-EC"/>
</dbReference>
<evidence type="ECO:0000256" key="16">
    <source>
        <dbReference type="ARBA" id="ARBA00064436"/>
    </source>
</evidence>
<accession>A0A2G5K8H0</accession>
<dbReference type="Gene3D" id="3.30.70.1230">
    <property type="entry name" value="Nucleotide cyclase"/>
    <property type="match status" value="1"/>
</dbReference>